<evidence type="ECO:0000313" key="2">
    <source>
        <dbReference type="Proteomes" id="UP001396334"/>
    </source>
</evidence>
<organism evidence="1 2">
    <name type="scientific">Hibiscus sabdariffa</name>
    <name type="common">roselle</name>
    <dbReference type="NCBI Taxonomy" id="183260"/>
    <lineage>
        <taxon>Eukaryota</taxon>
        <taxon>Viridiplantae</taxon>
        <taxon>Streptophyta</taxon>
        <taxon>Embryophyta</taxon>
        <taxon>Tracheophyta</taxon>
        <taxon>Spermatophyta</taxon>
        <taxon>Magnoliopsida</taxon>
        <taxon>eudicotyledons</taxon>
        <taxon>Gunneridae</taxon>
        <taxon>Pentapetalae</taxon>
        <taxon>rosids</taxon>
        <taxon>malvids</taxon>
        <taxon>Malvales</taxon>
        <taxon>Malvaceae</taxon>
        <taxon>Malvoideae</taxon>
        <taxon>Hibiscus</taxon>
    </lineage>
</organism>
<dbReference type="Proteomes" id="UP001396334">
    <property type="component" value="Unassembled WGS sequence"/>
</dbReference>
<evidence type="ECO:0000313" key="1">
    <source>
        <dbReference type="EMBL" id="KAK9003594.1"/>
    </source>
</evidence>
<name>A0ABR2QSP3_9ROSI</name>
<protein>
    <submittedName>
        <fullName evidence="1">Uncharacterized protein</fullName>
    </submittedName>
</protein>
<proteinExistence type="predicted"/>
<sequence>MLMVVTISWINRLKVEGAQWRFGNGQVGCLKGRLVVEEKKAGGGGFGAVGYDLEASGVVEINGSNAGYEGWIE</sequence>
<gene>
    <name evidence="1" type="ORF">V6N11_084234</name>
</gene>
<accession>A0ABR2QSP3</accession>
<reference evidence="1 2" key="1">
    <citation type="journal article" date="2024" name="G3 (Bethesda)">
        <title>Genome assembly of Hibiscus sabdariffa L. provides insights into metabolisms of medicinal natural products.</title>
        <authorList>
            <person name="Kim T."/>
        </authorList>
    </citation>
    <scope>NUCLEOTIDE SEQUENCE [LARGE SCALE GENOMIC DNA]</scope>
    <source>
        <strain evidence="1">TK-2024</strain>
        <tissue evidence="1">Old leaves</tissue>
    </source>
</reference>
<keyword evidence="2" id="KW-1185">Reference proteome</keyword>
<comment type="caution">
    <text evidence="1">The sequence shown here is derived from an EMBL/GenBank/DDBJ whole genome shotgun (WGS) entry which is preliminary data.</text>
</comment>
<dbReference type="EMBL" id="JBBPBN010000033">
    <property type="protein sequence ID" value="KAK9003594.1"/>
    <property type="molecule type" value="Genomic_DNA"/>
</dbReference>